<evidence type="ECO:0000313" key="5">
    <source>
        <dbReference type="EMBL" id="ACT06740.1"/>
    </source>
</evidence>
<evidence type="ECO:0000313" key="6">
    <source>
        <dbReference type="Proteomes" id="UP000002735"/>
    </source>
</evidence>
<reference evidence="5 6" key="1">
    <citation type="submission" date="2009-06" db="EMBL/GenBank/DDBJ databases">
        <title>Complete sequence of Dickeya zeae Ech1591.</title>
        <authorList>
            <consortium name="US DOE Joint Genome Institute"/>
            <person name="Lucas S."/>
            <person name="Copeland A."/>
            <person name="Lapidus A."/>
            <person name="Glavina del Rio T."/>
            <person name="Tice H."/>
            <person name="Bruce D."/>
            <person name="Goodwin L."/>
            <person name="Pitluck S."/>
            <person name="Chertkov O."/>
            <person name="Brettin T."/>
            <person name="Detter J.C."/>
            <person name="Han C."/>
            <person name="Larimer F."/>
            <person name="Land M."/>
            <person name="Hauser L."/>
            <person name="Kyrpides N."/>
            <person name="Ovchinnikova G."/>
            <person name="Balakrishnan V."/>
            <person name="Glasner J."/>
            <person name="Perna N.T."/>
        </authorList>
    </citation>
    <scope>NUCLEOTIDE SEQUENCE [LARGE SCALE GENOMIC DNA]</scope>
    <source>
        <strain evidence="5 6">Ech1591</strain>
    </source>
</reference>
<evidence type="ECO:0000256" key="2">
    <source>
        <dbReference type="SAM" id="Phobius"/>
    </source>
</evidence>
<protein>
    <submittedName>
        <fullName evidence="5">Type III secretion apparatus protein, YscD/HrpQ family</fullName>
    </submittedName>
</protein>
<evidence type="ECO:0000259" key="4">
    <source>
        <dbReference type="Pfam" id="PF21934"/>
    </source>
</evidence>
<dbReference type="Proteomes" id="UP000002735">
    <property type="component" value="Chromosome"/>
</dbReference>
<dbReference type="HOGENOM" id="CLU_927072_0_0_6"/>
<dbReference type="SUPFAM" id="SSF49879">
    <property type="entry name" value="SMAD/FHA domain"/>
    <property type="match status" value="1"/>
</dbReference>
<dbReference type="Pfam" id="PF21934">
    <property type="entry name" value="Yop-YscD_ppl_3rd"/>
    <property type="match status" value="1"/>
</dbReference>
<feature type="transmembrane region" description="Helical" evidence="2">
    <location>
        <begin position="158"/>
        <end position="176"/>
    </location>
</feature>
<dbReference type="InterPro" id="IPR008984">
    <property type="entry name" value="SMAD_FHA_dom_sf"/>
</dbReference>
<feature type="compositionally biased region" description="Low complexity" evidence="1">
    <location>
        <begin position="117"/>
        <end position="140"/>
    </location>
</feature>
<dbReference type="STRING" id="561229.Dd1591_1890"/>
<dbReference type="EMBL" id="CP001655">
    <property type="protein sequence ID" value="ACT06740.1"/>
    <property type="molecule type" value="Genomic_DNA"/>
</dbReference>
<dbReference type="NCBIfam" id="TIGR02500">
    <property type="entry name" value="type_III_yscD"/>
    <property type="match status" value="1"/>
</dbReference>
<evidence type="ECO:0000256" key="1">
    <source>
        <dbReference type="SAM" id="MobiDB-lite"/>
    </source>
</evidence>
<keyword evidence="2" id="KW-0472">Membrane</keyword>
<dbReference type="RefSeq" id="WP_012769610.1">
    <property type="nucleotide sequence ID" value="NC_012912.1"/>
</dbReference>
<dbReference type="CDD" id="cd00060">
    <property type="entry name" value="FHA"/>
    <property type="match status" value="1"/>
</dbReference>
<dbReference type="eggNOG" id="COG1716">
    <property type="taxonomic scope" value="Bacteria"/>
</dbReference>
<dbReference type="Gene3D" id="2.60.200.20">
    <property type="match status" value="1"/>
</dbReference>
<proteinExistence type="predicted"/>
<dbReference type="InterPro" id="IPR032030">
    <property type="entry name" value="YscD_cytoplasmic_dom"/>
</dbReference>
<feature type="domain" description="YscD-like Bon-like" evidence="4">
    <location>
        <begin position="201"/>
        <end position="262"/>
    </location>
</feature>
<feature type="region of interest" description="Disordered" evidence="1">
    <location>
        <begin position="101"/>
        <end position="140"/>
    </location>
</feature>
<sequence length="323" mass="35651">MFELRVLTGLHRGAALPLSGTSWRIGSSDEADMVLYDPGIREQHCLLEKLTTGWQIAVLDGPVINSEGHAVEQSLMLSPGTPFAVGGIWLCVVSADTPWQDEAEETPPDEQQHVGDAETPADAPPTEAVAPEETSPTPTPETLLVLQEKRRLPLWAKFSYLLLAVLLFMIIGSWMLQETAAMPPAPPAQDTRLPIGTLPQLTSTLQTMLTDRELERLVTTSLDNNRIVLSGALLPAQHTRLARMLAQFHQRYVTALQIENLTTVKNDQLPFQIVQVTSGPKANVVTSDGRRIFVGDEVDNLRLVSINDSQIEFRGKQQIKVNW</sequence>
<feature type="domain" description="YscD cytoplasmic" evidence="3">
    <location>
        <begin position="5"/>
        <end position="95"/>
    </location>
</feature>
<dbReference type="GeneID" id="45079981"/>
<evidence type="ECO:0000259" key="3">
    <source>
        <dbReference type="Pfam" id="PF16697"/>
    </source>
</evidence>
<name>C6CGS6_DICC1</name>
<accession>C6CGS6</accession>
<keyword evidence="2" id="KW-0812">Transmembrane</keyword>
<dbReference type="InterPro" id="IPR012843">
    <property type="entry name" value="YscD"/>
</dbReference>
<dbReference type="OrthoDB" id="9156149at2"/>
<dbReference type="AlphaFoldDB" id="C6CGS6"/>
<dbReference type="InterPro" id="IPR053946">
    <property type="entry name" value="YscD_ppl_3rd"/>
</dbReference>
<keyword evidence="2" id="KW-1133">Transmembrane helix</keyword>
<dbReference type="Pfam" id="PF16697">
    <property type="entry name" value="Yop-YscD_cpl"/>
    <property type="match status" value="1"/>
</dbReference>
<gene>
    <name evidence="5" type="ordered locus">Dd1591_1890</name>
</gene>
<dbReference type="KEGG" id="dze:Dd1591_1890"/>
<organism evidence="5 6">
    <name type="scientific">Dickeya chrysanthemi (strain Ech1591)</name>
    <name type="common">Dickeya zeae (strain Ech1591)</name>
    <dbReference type="NCBI Taxonomy" id="561229"/>
    <lineage>
        <taxon>Bacteria</taxon>
        <taxon>Pseudomonadati</taxon>
        <taxon>Pseudomonadota</taxon>
        <taxon>Gammaproteobacteria</taxon>
        <taxon>Enterobacterales</taxon>
        <taxon>Pectobacteriaceae</taxon>
        <taxon>Dickeya</taxon>
    </lineage>
</organism>